<dbReference type="PANTHER" id="PTHR12975:SF6">
    <property type="entry name" value="TRAFFICKING PROTEIN PARTICLE COMPLEX SUBUNIT 8"/>
    <property type="match status" value="1"/>
</dbReference>
<feature type="region of interest" description="Disordered" evidence="1">
    <location>
        <begin position="254"/>
        <end position="281"/>
    </location>
</feature>
<dbReference type="InterPro" id="IPR058541">
    <property type="entry name" value="Ig_TPPC8_1st"/>
</dbReference>
<evidence type="ECO:0000256" key="1">
    <source>
        <dbReference type="SAM" id="MobiDB-lite"/>
    </source>
</evidence>
<reference evidence="3" key="1">
    <citation type="submission" date="2015-08" db="EMBL/GenBank/DDBJ databases">
        <authorList>
            <person name="Babu N.S."/>
            <person name="Beckwith C.J."/>
            <person name="Beseler K.G."/>
            <person name="Brison A."/>
            <person name="Carone J.V."/>
            <person name="Caskin T.P."/>
            <person name="Diamond M."/>
            <person name="Durham M.E."/>
            <person name="Foxe J.M."/>
            <person name="Go M."/>
            <person name="Henderson B.A."/>
            <person name="Jones I.B."/>
            <person name="McGettigan J.A."/>
            <person name="Micheletti S.J."/>
            <person name="Nasrallah M.E."/>
            <person name="Ortiz D."/>
            <person name="Piller C.R."/>
            <person name="Privatt S.R."/>
            <person name="Schneider S.L."/>
            <person name="Sharp S."/>
            <person name="Smith T.C."/>
            <person name="Stanton J.D."/>
            <person name="Ullery H.E."/>
            <person name="Wilson R.J."/>
            <person name="Serrano M.G."/>
            <person name="Buck G."/>
            <person name="Lee V."/>
            <person name="Wang Y."/>
            <person name="Carvalho R."/>
            <person name="Voegtly L."/>
            <person name="Shi R."/>
            <person name="Duckworth R."/>
            <person name="Johnson A."/>
            <person name="Loviza R."/>
            <person name="Walstead R."/>
            <person name="Shah Z."/>
            <person name="Kiflezghi M."/>
            <person name="Wade K."/>
            <person name="Ball S.L."/>
            <person name="Bradley K.W."/>
            <person name="Asai D.J."/>
            <person name="Bowman C.A."/>
            <person name="Russell D.A."/>
            <person name="Pope W.H."/>
            <person name="Jacobs-Sera D."/>
            <person name="Hendrix R.W."/>
            <person name="Hatfull G.F."/>
        </authorList>
    </citation>
    <scope>NUCLEOTIDE SEQUENCE</scope>
</reference>
<feature type="domain" description="TPPC8 first Ig-like" evidence="2">
    <location>
        <begin position="671"/>
        <end position="810"/>
    </location>
</feature>
<dbReference type="EMBL" id="GDKF01001173">
    <property type="protein sequence ID" value="JAT77449.1"/>
    <property type="molecule type" value="Transcribed_RNA"/>
</dbReference>
<evidence type="ECO:0000313" key="3">
    <source>
        <dbReference type="EMBL" id="JAT77449.1"/>
    </source>
</evidence>
<sequence>MGDPARARAWLADIWSPAVMVVASPETDAACLASTGLTVVELLRPFGVIPHLNGTVGVPIRTAAEHPVRLHSWRLRFYAPQHMFQPSPAAADAHLRGVLSAAAAAGVMSPVPDLDTLIHAGSVSEAAPWFEVYRTEFFRMMAFGEHETMDHPVACLLVVPSTHRGGMGAAFEELYARAPLPPLMRSGAMESSLLRLHLVLHDARASSAEDLERAEMELRGVSSQLGSACQILTINHGSEETPVMDPRFWISSMEETLPGGGAGEPPSRTPTPAEGLGRRLAPRDVEALGDYVREAAVRVLIPHLEARIRGLNAHVSDARRGLRNQLKSLLWRGASAGGGAAAAPASPRLRGEGPSPRDQGDLSGARGGAPPPLYPSGSLVHRMRSLADLALMLGDVDGAASTLRLLAADLKADRAFRHYAGAQEALGVCAALSGAPSAEVNACLREAFYRHSQGGGGAAGARSSSAAPGAPGPAPERQGVRYATRAALMLTEYCRGAGLHGDAVWILMKAHYREDNTGAGLLLEQAAHSLLRLQPPRARKFAFHLVLAGLRYGACDQDGLAQRCYRQVLEVYRGKGWGLVEEHLHDVLGRYARELGDLASAARCHAALLGAQRSGPGTQRSHLDQLYDTVRLAAAKEVALPPLELPLPEMDLERPGLVFQGQTWYGNAAARQAPAELWRPLERAVVGDVREAGPSWLDGAAPQRAQRRVPVCCVGEPVSIDLRISNPLSVDLEVSRLRLVCRLEAGAGAASSAPGATSGSRPTDVADGVEVWEERLRLRAGEATVVCLRAAPRRRGTLHLDAVAWTLDGAADGLRPLAVRQPLPLKPGTGAVCIDAARPPAAGFRLEVGPALPCLELALEGLSPTCLAGQVALATLRLRNAGGVPLAGLRLAGGAGWHLAGAVPAPGIDGRALSLGQRLLVSSEAGDWAAGGVTEGAEPVQAPGPPALRGQSALKNLAWTLVPGTPARLYSAPEVQLAPGEELSLPCVIRLTRPGPRLLCIAASYRVAGGAVQGAAQRSTRCAFETVVQPSLQLSAAVAAGTCEPGAALLQLGVVNLQGLEAFELHRPRCPGWTSSDRGGGLEGGAHGDAGDSPAAPPPRVDELAAGGAVTRHAWLRRRDPARPLPADCDVVLPWLAAKRAGAGARRGLSAVPRQLVRPGPRIHALLAPAAPGPATHPGFQEQPLCRVPLVLRLWTTAPAHVVVELGGAADEAEGAGQGGSGTAAPAAPLAHVWAGRTRRALGTLRACSELELELEVLVSRPGRHALADVSLAWGQPGARQLDGSRPVPGCLIEVVEAGPGPGRQGLQ</sequence>
<organism evidence="3">
    <name type="scientific">Auxenochlorella protothecoides</name>
    <name type="common">Green microalga</name>
    <name type="synonym">Chlorella protothecoides</name>
    <dbReference type="NCBI Taxonomy" id="3075"/>
    <lineage>
        <taxon>Eukaryota</taxon>
        <taxon>Viridiplantae</taxon>
        <taxon>Chlorophyta</taxon>
        <taxon>core chlorophytes</taxon>
        <taxon>Trebouxiophyceae</taxon>
        <taxon>Chlorellales</taxon>
        <taxon>Chlorellaceae</taxon>
        <taxon>Auxenochlorella</taxon>
    </lineage>
</organism>
<dbReference type="Pfam" id="PF12739">
    <property type="entry name" value="TRAPPC-Trs85"/>
    <property type="match status" value="1"/>
</dbReference>
<accession>A0A1D2AE03</accession>
<feature type="compositionally biased region" description="Gly residues" evidence="1">
    <location>
        <begin position="1078"/>
        <end position="1088"/>
    </location>
</feature>
<feature type="region of interest" description="Disordered" evidence="1">
    <location>
        <begin position="1074"/>
        <end position="1100"/>
    </location>
</feature>
<feature type="region of interest" description="Disordered" evidence="1">
    <location>
        <begin position="337"/>
        <end position="376"/>
    </location>
</feature>
<evidence type="ECO:0000259" key="2">
    <source>
        <dbReference type="Pfam" id="PF24545"/>
    </source>
</evidence>
<dbReference type="PANTHER" id="PTHR12975">
    <property type="entry name" value="TRANSPORT PROTEIN TRAPP"/>
    <property type="match status" value="1"/>
</dbReference>
<name>A0A1D2AE03_AUXPR</name>
<protein>
    <recommendedName>
        <fullName evidence="2">TPPC8 first Ig-like domain-containing protein</fullName>
    </recommendedName>
</protein>
<feature type="compositionally biased region" description="Low complexity" evidence="1">
    <location>
        <begin position="460"/>
        <end position="469"/>
    </location>
</feature>
<dbReference type="GO" id="GO:1990072">
    <property type="term" value="C:TRAPPIII protein complex"/>
    <property type="evidence" value="ECO:0007669"/>
    <property type="project" value="TreeGrafter"/>
</dbReference>
<dbReference type="Pfam" id="PF24545">
    <property type="entry name" value="Ig_TPPC8_1st"/>
    <property type="match status" value="1"/>
</dbReference>
<dbReference type="InterPro" id="IPR024420">
    <property type="entry name" value="TRAPP_III_complex_Trs85"/>
</dbReference>
<proteinExistence type="predicted"/>
<feature type="region of interest" description="Disordered" evidence="1">
    <location>
        <begin position="455"/>
        <end position="477"/>
    </location>
</feature>
<gene>
    <name evidence="3" type="ORF">g.7041</name>
</gene>